<protein>
    <recommendedName>
        <fullName evidence="2">2TM domain-containing protein</fullName>
    </recommendedName>
</protein>
<reference evidence="3 4" key="1">
    <citation type="submission" date="2015-10" db="EMBL/GenBank/DDBJ databases">
        <title>Chryseobacterium aquaticum genome.</title>
        <authorList>
            <person name="Newman J.D."/>
            <person name="Ferguson M.B."/>
            <person name="Miller J.R."/>
        </authorList>
    </citation>
    <scope>NUCLEOTIDE SEQUENCE [LARGE SCALE GENOMIC DNA]</scope>
    <source>
        <strain evidence="3 4">KCTC 12483</strain>
    </source>
</reference>
<keyword evidence="1" id="KW-0472">Membrane</keyword>
<dbReference type="EMBL" id="LLYZ01000002">
    <property type="protein sequence ID" value="KQK27092.1"/>
    <property type="molecule type" value="Genomic_DNA"/>
</dbReference>
<dbReference type="Proteomes" id="UP000051682">
    <property type="component" value="Unassembled WGS sequence"/>
</dbReference>
<keyword evidence="1" id="KW-1133">Transmembrane helix</keyword>
<organism evidence="3 4">
    <name type="scientific">Chryseobacterium aquaticum</name>
    <dbReference type="NCBI Taxonomy" id="452084"/>
    <lineage>
        <taxon>Bacteria</taxon>
        <taxon>Pseudomonadati</taxon>
        <taxon>Bacteroidota</taxon>
        <taxon>Flavobacteriia</taxon>
        <taxon>Flavobacteriales</taxon>
        <taxon>Weeksellaceae</taxon>
        <taxon>Chryseobacterium group</taxon>
        <taxon>Chryseobacterium</taxon>
    </lineage>
</organism>
<feature type="transmembrane region" description="Helical" evidence="1">
    <location>
        <begin position="48"/>
        <end position="68"/>
    </location>
</feature>
<accession>A0A0Q3KRV1</accession>
<evidence type="ECO:0000259" key="2">
    <source>
        <dbReference type="Pfam" id="PF13239"/>
    </source>
</evidence>
<keyword evidence="4" id="KW-1185">Reference proteome</keyword>
<evidence type="ECO:0000256" key="1">
    <source>
        <dbReference type="SAM" id="Phobius"/>
    </source>
</evidence>
<dbReference type="RefSeq" id="WP_056011505.1">
    <property type="nucleotide sequence ID" value="NZ_LLYZ01000002.1"/>
</dbReference>
<dbReference type="InterPro" id="IPR025698">
    <property type="entry name" value="2TM_dom"/>
</dbReference>
<gene>
    <name evidence="3" type="ORF">AR438_02490</name>
</gene>
<feature type="domain" description="2TM" evidence="2">
    <location>
        <begin position="5"/>
        <end position="81"/>
    </location>
</feature>
<sequence>MNYNSAQQRVKDLKSFYTNCFWFGIVAIIILCRRIIKHGSLAEAISTGSIILTVWGIILAVKAVKLFILNSDWESRILEDELKKTKKPINF</sequence>
<keyword evidence="1" id="KW-0812">Transmembrane</keyword>
<evidence type="ECO:0000313" key="3">
    <source>
        <dbReference type="EMBL" id="KQK27092.1"/>
    </source>
</evidence>
<dbReference type="Pfam" id="PF13239">
    <property type="entry name" value="2TM"/>
    <property type="match status" value="1"/>
</dbReference>
<name>A0A0Q3KRV1_9FLAO</name>
<dbReference type="OrthoDB" id="1260494at2"/>
<proteinExistence type="predicted"/>
<evidence type="ECO:0000313" key="4">
    <source>
        <dbReference type="Proteomes" id="UP000051682"/>
    </source>
</evidence>
<dbReference type="AlphaFoldDB" id="A0A0Q3KRV1"/>
<dbReference type="STRING" id="452084.AR438_02490"/>
<feature type="transmembrane region" description="Helical" evidence="1">
    <location>
        <begin position="16"/>
        <end position="36"/>
    </location>
</feature>
<comment type="caution">
    <text evidence="3">The sequence shown here is derived from an EMBL/GenBank/DDBJ whole genome shotgun (WGS) entry which is preliminary data.</text>
</comment>